<comment type="caution">
    <text evidence="3">The sequence shown here is derived from an EMBL/GenBank/DDBJ whole genome shotgun (WGS) entry which is preliminary data.</text>
</comment>
<dbReference type="CDD" id="cd00093">
    <property type="entry name" value="HTH_XRE"/>
    <property type="match status" value="1"/>
</dbReference>
<protein>
    <submittedName>
        <fullName evidence="3">HigA family addiction module antidote protein</fullName>
    </submittedName>
</protein>
<dbReference type="Proteomes" id="UP000646053">
    <property type="component" value="Unassembled WGS sequence"/>
</dbReference>
<evidence type="ECO:0000313" key="3">
    <source>
        <dbReference type="EMBL" id="NDJ19820.1"/>
    </source>
</evidence>
<feature type="domain" description="HTH cro/C1-type" evidence="2">
    <location>
        <begin position="22"/>
        <end position="77"/>
    </location>
</feature>
<dbReference type="PANTHER" id="PTHR36924:SF1">
    <property type="entry name" value="ANTITOXIN HIGA-1"/>
    <property type="match status" value="1"/>
</dbReference>
<name>A0A8J8CNQ6_9CYAN</name>
<dbReference type="SMART" id="SM00530">
    <property type="entry name" value="HTH_XRE"/>
    <property type="match status" value="1"/>
</dbReference>
<keyword evidence="4" id="KW-1185">Reference proteome</keyword>
<keyword evidence="1" id="KW-0238">DNA-binding</keyword>
<dbReference type="InterPro" id="IPR010982">
    <property type="entry name" value="Lambda_DNA-bd_dom_sf"/>
</dbReference>
<dbReference type="InterPro" id="IPR001387">
    <property type="entry name" value="Cro/C1-type_HTH"/>
</dbReference>
<dbReference type="InterPro" id="IPR013430">
    <property type="entry name" value="Toxin_antidote_HigA"/>
</dbReference>
<evidence type="ECO:0000259" key="2">
    <source>
        <dbReference type="PROSITE" id="PS50943"/>
    </source>
</evidence>
<dbReference type="PROSITE" id="PS50943">
    <property type="entry name" value="HTH_CROC1"/>
    <property type="match status" value="1"/>
</dbReference>
<dbReference type="PANTHER" id="PTHR36924">
    <property type="entry name" value="ANTITOXIN HIGA-1"/>
    <property type="match status" value="1"/>
</dbReference>
<dbReference type="EMBL" id="WVIE01000041">
    <property type="protein sequence ID" value="NDJ19820.1"/>
    <property type="molecule type" value="Genomic_DNA"/>
</dbReference>
<reference evidence="3" key="1">
    <citation type="submission" date="2019-12" db="EMBL/GenBank/DDBJ databases">
        <title>High-Quality draft genome sequences of three cyanobacteria isolated from the limestone walls of the Old Cathedral of Coimbra.</title>
        <authorList>
            <person name="Tiago I."/>
            <person name="Soares F."/>
            <person name="Portugal A."/>
        </authorList>
    </citation>
    <scope>NUCLEOTIDE SEQUENCE</scope>
    <source>
        <strain evidence="3">A</strain>
    </source>
</reference>
<evidence type="ECO:0000313" key="4">
    <source>
        <dbReference type="Proteomes" id="UP000646053"/>
    </source>
</evidence>
<evidence type="ECO:0000256" key="1">
    <source>
        <dbReference type="ARBA" id="ARBA00023125"/>
    </source>
</evidence>
<dbReference type="AlphaFoldDB" id="A0A8J8CNQ6"/>
<organism evidence="3 4">
    <name type="scientific">Myxacorys almedinensis A</name>
    <dbReference type="NCBI Taxonomy" id="2690445"/>
    <lineage>
        <taxon>Bacteria</taxon>
        <taxon>Bacillati</taxon>
        <taxon>Cyanobacteriota</taxon>
        <taxon>Cyanophyceae</taxon>
        <taxon>Leptolyngbyales</taxon>
        <taxon>Leptolyngbyaceae</taxon>
        <taxon>Myxacorys</taxon>
        <taxon>Myxacorys almedinensis</taxon>
    </lineage>
</organism>
<dbReference type="Pfam" id="PF01381">
    <property type="entry name" value="HTH_3"/>
    <property type="match status" value="1"/>
</dbReference>
<proteinExistence type="predicted"/>
<dbReference type="NCBIfam" id="TIGR02607">
    <property type="entry name" value="antidote_HigA"/>
    <property type="match status" value="1"/>
</dbReference>
<accession>A0A8J8CNQ6</accession>
<dbReference type="RefSeq" id="WP_162425340.1">
    <property type="nucleotide sequence ID" value="NZ_WVIE01000041.1"/>
</dbReference>
<gene>
    <name evidence="3" type="ORF">GS601_21440</name>
</gene>
<dbReference type="GO" id="GO:0003677">
    <property type="term" value="F:DNA binding"/>
    <property type="evidence" value="ECO:0007669"/>
    <property type="project" value="UniProtKB-KW"/>
</dbReference>
<dbReference type="SUPFAM" id="SSF47413">
    <property type="entry name" value="lambda repressor-like DNA-binding domains"/>
    <property type="match status" value="1"/>
</dbReference>
<dbReference type="Gene3D" id="1.10.260.40">
    <property type="entry name" value="lambda repressor-like DNA-binding domains"/>
    <property type="match status" value="1"/>
</dbReference>
<sequence>MKDLQDMVHGRKTRPAHPGEVISDILEDLEMTQTNFAEILGVSRRTVNEIIQGRRPVTVDMAIRIGKALGNGPQLWLNLQQKVDIWDAIQAHEEDYSKVTTIAS</sequence>